<dbReference type="GO" id="GO:0005730">
    <property type="term" value="C:nucleolus"/>
    <property type="evidence" value="ECO:0007669"/>
    <property type="project" value="UniProtKB-SubCell"/>
</dbReference>
<evidence type="ECO:0000256" key="3">
    <source>
        <dbReference type="ARBA" id="ARBA00023242"/>
    </source>
</evidence>
<evidence type="ECO:0000256" key="2">
    <source>
        <dbReference type="ARBA" id="ARBA00011022"/>
    </source>
</evidence>
<evidence type="ECO:0000256" key="4">
    <source>
        <dbReference type="SAM" id="MobiDB-lite"/>
    </source>
</evidence>
<gene>
    <name evidence="5" type="ORF">LSH36_812g00055</name>
</gene>
<keyword evidence="3" id="KW-0539">Nucleus</keyword>
<dbReference type="InterPro" id="IPR028160">
    <property type="entry name" value="Slx9-like"/>
</dbReference>
<dbReference type="PANTHER" id="PTHR31109:SF2">
    <property type="entry name" value="RIBOSOME BIOGENESIS PROTEIN SLX9 HOMOLOG"/>
    <property type="match status" value="1"/>
</dbReference>
<keyword evidence="6" id="KW-1185">Reference proteome</keyword>
<feature type="region of interest" description="Disordered" evidence="4">
    <location>
        <begin position="145"/>
        <end position="165"/>
    </location>
</feature>
<dbReference type="GO" id="GO:0030686">
    <property type="term" value="C:90S preribosome"/>
    <property type="evidence" value="ECO:0007669"/>
    <property type="project" value="InterPro"/>
</dbReference>
<name>A0AAD9J036_9ANNE</name>
<dbReference type="GO" id="GO:0030688">
    <property type="term" value="C:preribosome, small subunit precursor"/>
    <property type="evidence" value="ECO:0007669"/>
    <property type="project" value="InterPro"/>
</dbReference>
<evidence type="ECO:0000313" key="5">
    <source>
        <dbReference type="EMBL" id="KAK2143796.1"/>
    </source>
</evidence>
<comment type="caution">
    <text evidence="5">The sequence shown here is derived from an EMBL/GenBank/DDBJ whole genome shotgun (WGS) entry which is preliminary data.</text>
</comment>
<dbReference type="GO" id="GO:0000462">
    <property type="term" value="P:maturation of SSU-rRNA from tricistronic rRNA transcript (SSU-rRNA, 5.8S rRNA, LSU-rRNA)"/>
    <property type="evidence" value="ECO:0007669"/>
    <property type="project" value="InterPro"/>
</dbReference>
<protein>
    <recommendedName>
        <fullName evidence="7">Protein FAM207A</fullName>
    </recommendedName>
</protein>
<dbReference type="PANTHER" id="PTHR31109">
    <property type="entry name" value="PROTEIN FAM207A"/>
    <property type="match status" value="1"/>
</dbReference>
<evidence type="ECO:0000256" key="1">
    <source>
        <dbReference type="ARBA" id="ARBA00004604"/>
    </source>
</evidence>
<dbReference type="AlphaFoldDB" id="A0AAD9J036"/>
<comment type="similarity">
    <text evidence="2">Belongs to the SLX9 family.</text>
</comment>
<reference evidence="5" key="1">
    <citation type="journal article" date="2023" name="Mol. Biol. Evol.">
        <title>Third-Generation Sequencing Reveals the Adaptive Role of the Epigenome in Three Deep-Sea Polychaetes.</title>
        <authorList>
            <person name="Perez M."/>
            <person name="Aroh O."/>
            <person name="Sun Y."/>
            <person name="Lan Y."/>
            <person name="Juniper S.K."/>
            <person name="Young C.R."/>
            <person name="Angers B."/>
            <person name="Qian P.Y."/>
        </authorList>
    </citation>
    <scope>NUCLEOTIDE SEQUENCE</scope>
    <source>
        <strain evidence="5">P08H-3</strain>
    </source>
</reference>
<dbReference type="EMBL" id="JAODUP010000812">
    <property type="protein sequence ID" value="KAK2143796.1"/>
    <property type="molecule type" value="Genomic_DNA"/>
</dbReference>
<organism evidence="5 6">
    <name type="scientific">Paralvinella palmiformis</name>
    <dbReference type="NCBI Taxonomy" id="53620"/>
    <lineage>
        <taxon>Eukaryota</taxon>
        <taxon>Metazoa</taxon>
        <taxon>Spiralia</taxon>
        <taxon>Lophotrochozoa</taxon>
        <taxon>Annelida</taxon>
        <taxon>Polychaeta</taxon>
        <taxon>Sedentaria</taxon>
        <taxon>Canalipalpata</taxon>
        <taxon>Terebellida</taxon>
        <taxon>Terebelliformia</taxon>
        <taxon>Alvinellidae</taxon>
        <taxon>Paralvinella</taxon>
    </lineage>
</organism>
<evidence type="ECO:0000313" key="6">
    <source>
        <dbReference type="Proteomes" id="UP001208570"/>
    </source>
</evidence>
<accession>A0AAD9J036</accession>
<dbReference type="Pfam" id="PF15341">
    <property type="entry name" value="SLX9"/>
    <property type="match status" value="1"/>
</dbReference>
<sequence>MGKIKNKTRLHAKAVKLNSTSNTAKIDVDMKTDCASVTGLDKTSQISRNIFSKLDIDMNALQRHLVTDDDTRSTLTSKSLKGLNLTKKDKQQLRRGLWLKKVETLQEAKKEAAAKRKRQQTAVVGDMQPLEDTLPTLELLLKDVRERSTQSNKPKPTLKEKQRKKQMLEDISTFKQVLQHPVYRHNPLATIKEHLQNKLAQGNT</sequence>
<comment type="subcellular location">
    <subcellularLocation>
        <location evidence="1">Nucleus</location>
        <location evidence="1">Nucleolus</location>
    </subcellularLocation>
</comment>
<evidence type="ECO:0008006" key="7">
    <source>
        <dbReference type="Google" id="ProtNLM"/>
    </source>
</evidence>
<proteinExistence type="inferred from homology"/>
<dbReference type="Proteomes" id="UP001208570">
    <property type="component" value="Unassembled WGS sequence"/>
</dbReference>